<proteinExistence type="predicted"/>
<name>A0A0M9WC53_9EURO</name>
<dbReference type="OrthoDB" id="4307211at2759"/>
<evidence type="ECO:0000313" key="1">
    <source>
        <dbReference type="EMBL" id="KOS39289.1"/>
    </source>
</evidence>
<comment type="caution">
    <text evidence="1">The sequence shown here is derived from an EMBL/GenBank/DDBJ whole genome shotgun (WGS) entry which is preliminary data.</text>
</comment>
<evidence type="ECO:0000313" key="2">
    <source>
        <dbReference type="Proteomes" id="UP000037696"/>
    </source>
</evidence>
<keyword evidence="2" id="KW-1185">Reference proteome</keyword>
<dbReference type="Proteomes" id="UP000037696">
    <property type="component" value="Unassembled WGS sequence"/>
</dbReference>
<dbReference type="AlphaFoldDB" id="A0A0M9WC53"/>
<gene>
    <name evidence="1" type="ORF">ACN38_g9892</name>
</gene>
<reference evidence="1 2" key="1">
    <citation type="submission" date="2015-08" db="EMBL/GenBank/DDBJ databases">
        <title>Genome sequencing of Penicillium nordicum.</title>
        <authorList>
            <person name="Nguyen H.D."/>
            <person name="Seifert K.A."/>
        </authorList>
    </citation>
    <scope>NUCLEOTIDE SEQUENCE [LARGE SCALE GENOMIC DNA]</scope>
    <source>
        <strain evidence="1 2">DAOMC 185683</strain>
    </source>
</reference>
<protein>
    <submittedName>
        <fullName evidence="1">Uncharacterized protein</fullName>
    </submittedName>
</protein>
<sequence length="178" mass="20095">MVRLVFRPYTQIRRSICTPEPLQASTRAITGYRLSAYHKNIGYSDDNQCVCGAQVIVTHVLVDRPRPVKSRRKPRTEVGDSFNTSRPAISFPTPAIYSHITVPDDFILPTTTSSIYVIIFSSLFAASTPGNNQLVVDCRLYPFKFQYFLTARVEMIFRPVPSRLVGGECLFSGQTNPW</sequence>
<organism evidence="1 2">
    <name type="scientific">Penicillium nordicum</name>
    <dbReference type="NCBI Taxonomy" id="229535"/>
    <lineage>
        <taxon>Eukaryota</taxon>
        <taxon>Fungi</taxon>
        <taxon>Dikarya</taxon>
        <taxon>Ascomycota</taxon>
        <taxon>Pezizomycotina</taxon>
        <taxon>Eurotiomycetes</taxon>
        <taxon>Eurotiomycetidae</taxon>
        <taxon>Eurotiales</taxon>
        <taxon>Aspergillaceae</taxon>
        <taxon>Penicillium</taxon>
    </lineage>
</organism>
<dbReference type="EMBL" id="LHQQ01000210">
    <property type="protein sequence ID" value="KOS39289.1"/>
    <property type="molecule type" value="Genomic_DNA"/>
</dbReference>
<accession>A0A0M9WC53</accession>